<evidence type="ECO:0000259" key="8">
    <source>
        <dbReference type="PROSITE" id="PS51405"/>
    </source>
</evidence>
<keyword evidence="5" id="KW-0560">Oxidoreductase</keyword>
<reference evidence="9 10" key="1">
    <citation type="submission" date="2020-07" db="EMBL/GenBank/DDBJ databases">
        <title>Comparative genomics of pyrophilous fungi reveals a link between fire events and developmental genes.</title>
        <authorList>
            <consortium name="DOE Joint Genome Institute"/>
            <person name="Steindorff A.S."/>
            <person name="Carver A."/>
            <person name="Calhoun S."/>
            <person name="Stillman K."/>
            <person name="Liu H."/>
            <person name="Lipzen A."/>
            <person name="Pangilinan J."/>
            <person name="Labutti K."/>
            <person name="Bruns T.D."/>
            <person name="Grigoriev I.V."/>
        </authorList>
    </citation>
    <scope>NUCLEOTIDE SEQUENCE [LARGE SCALE GENOMIC DNA]</scope>
    <source>
        <strain evidence="9 10">CBS 144469</strain>
    </source>
</reference>
<evidence type="ECO:0000256" key="6">
    <source>
        <dbReference type="ARBA" id="ARBA00023004"/>
    </source>
</evidence>
<dbReference type="PANTHER" id="PTHR33577">
    <property type="entry name" value="STERIGMATOCYSTIN BIOSYNTHESIS PEROXIDASE STCC-RELATED"/>
    <property type="match status" value="1"/>
</dbReference>
<keyword evidence="10" id="KW-1185">Reference proteome</keyword>
<sequence>MPQNAVSKIVSLAGVLAWDASCTFLNLITPSKKEGSVTPQGHPGADGKWPEYVPPKEGDSRCSCPALNAMANHGILPRDGKNITFEELNRVCRTTYNFAPTFCYFVPNYAANMLGRNYKTDSFDLSDLDLHNGIEHDASLTRTSTSQHLGLEPSIGKMQRFLPDQSKPYVPFIKELLAEATGKDANGKALLTIEDLSRYSSKRRADARASNPEFTLEKIHKTFGSSNSSTLLTIFGGRVEDLEHILLEERIPEGWEFGLTIITFNTSAVSKVEKGTDEEKYLADKKAAGEVGTVGEGSSIAK</sequence>
<dbReference type="AlphaFoldDB" id="A0A8H6HFA9"/>
<comment type="cofactor">
    <cofactor evidence="1">
        <name>heme b</name>
        <dbReference type="ChEBI" id="CHEBI:60344"/>
    </cofactor>
</comment>
<comment type="caution">
    <text evidence="9">The sequence shown here is derived from an EMBL/GenBank/DDBJ whole genome shotgun (WGS) entry which is preliminary data.</text>
</comment>
<keyword evidence="4" id="KW-0479">Metal-binding</keyword>
<accession>A0A8H6HFA9</accession>
<dbReference type="Gene3D" id="1.10.489.10">
    <property type="entry name" value="Chloroperoxidase-like"/>
    <property type="match status" value="1"/>
</dbReference>
<dbReference type="Pfam" id="PF01328">
    <property type="entry name" value="Peroxidase_2"/>
    <property type="match status" value="1"/>
</dbReference>
<dbReference type="InterPro" id="IPR000028">
    <property type="entry name" value="Chloroperoxidase"/>
</dbReference>
<dbReference type="PROSITE" id="PS51405">
    <property type="entry name" value="HEME_HALOPEROXIDASE"/>
    <property type="match status" value="1"/>
</dbReference>
<proteinExistence type="inferred from homology"/>
<keyword evidence="2 9" id="KW-0575">Peroxidase</keyword>
<dbReference type="OrthoDB" id="407298at2759"/>
<evidence type="ECO:0000256" key="3">
    <source>
        <dbReference type="ARBA" id="ARBA00022617"/>
    </source>
</evidence>
<dbReference type="InterPro" id="IPR036851">
    <property type="entry name" value="Chloroperoxidase-like_sf"/>
</dbReference>
<evidence type="ECO:0000313" key="9">
    <source>
        <dbReference type="EMBL" id="KAF6745974.1"/>
    </source>
</evidence>
<evidence type="ECO:0000256" key="5">
    <source>
        <dbReference type="ARBA" id="ARBA00023002"/>
    </source>
</evidence>
<dbReference type="GO" id="GO:0046872">
    <property type="term" value="F:metal ion binding"/>
    <property type="evidence" value="ECO:0007669"/>
    <property type="project" value="UniProtKB-KW"/>
</dbReference>
<dbReference type="GO" id="GO:0004601">
    <property type="term" value="F:peroxidase activity"/>
    <property type="evidence" value="ECO:0007669"/>
    <property type="project" value="UniProtKB-KW"/>
</dbReference>
<organism evidence="9 10">
    <name type="scientific">Ephemerocybe angulata</name>
    <dbReference type="NCBI Taxonomy" id="980116"/>
    <lineage>
        <taxon>Eukaryota</taxon>
        <taxon>Fungi</taxon>
        <taxon>Dikarya</taxon>
        <taxon>Basidiomycota</taxon>
        <taxon>Agaricomycotina</taxon>
        <taxon>Agaricomycetes</taxon>
        <taxon>Agaricomycetidae</taxon>
        <taxon>Agaricales</taxon>
        <taxon>Agaricineae</taxon>
        <taxon>Psathyrellaceae</taxon>
        <taxon>Ephemerocybe</taxon>
    </lineage>
</organism>
<dbReference type="SUPFAM" id="SSF47571">
    <property type="entry name" value="Cloroperoxidase"/>
    <property type="match status" value="1"/>
</dbReference>
<evidence type="ECO:0000256" key="4">
    <source>
        <dbReference type="ARBA" id="ARBA00022723"/>
    </source>
</evidence>
<dbReference type="Proteomes" id="UP000521943">
    <property type="component" value="Unassembled WGS sequence"/>
</dbReference>
<evidence type="ECO:0000256" key="7">
    <source>
        <dbReference type="ARBA" id="ARBA00025795"/>
    </source>
</evidence>
<protein>
    <submittedName>
        <fullName evidence="9">Chloroperoxidase</fullName>
    </submittedName>
</protein>
<name>A0A8H6HFA9_9AGAR</name>
<feature type="domain" description="Heme haloperoxidase family profile" evidence="8">
    <location>
        <begin position="48"/>
        <end position="270"/>
    </location>
</feature>
<keyword evidence="3" id="KW-0349">Heme</keyword>
<evidence type="ECO:0000313" key="10">
    <source>
        <dbReference type="Proteomes" id="UP000521943"/>
    </source>
</evidence>
<evidence type="ECO:0000256" key="2">
    <source>
        <dbReference type="ARBA" id="ARBA00022559"/>
    </source>
</evidence>
<keyword evidence="6" id="KW-0408">Iron</keyword>
<gene>
    <name evidence="9" type="ORF">DFP72DRAFT_992896</name>
</gene>
<dbReference type="PANTHER" id="PTHR33577:SF18">
    <property type="entry name" value="HEME HALOPEROXIDASE FAMILY PROFILE DOMAIN-CONTAINING PROTEIN"/>
    <property type="match status" value="1"/>
</dbReference>
<dbReference type="EMBL" id="JACGCI010000097">
    <property type="protein sequence ID" value="KAF6745974.1"/>
    <property type="molecule type" value="Genomic_DNA"/>
</dbReference>
<evidence type="ECO:0000256" key="1">
    <source>
        <dbReference type="ARBA" id="ARBA00001970"/>
    </source>
</evidence>
<comment type="similarity">
    <text evidence="7">Belongs to the chloroperoxidase family.</text>
</comment>